<dbReference type="InterPro" id="IPR014284">
    <property type="entry name" value="RNA_pol_sigma-70_dom"/>
</dbReference>
<comment type="similarity">
    <text evidence="1">Belongs to the sigma-70 factor family. ECF subfamily.</text>
</comment>
<evidence type="ECO:0000256" key="1">
    <source>
        <dbReference type="ARBA" id="ARBA00010641"/>
    </source>
</evidence>
<dbReference type="OrthoDB" id="1524280at2"/>
<keyword evidence="4" id="KW-0804">Transcription</keyword>
<reference evidence="8" key="1">
    <citation type="submission" date="2018-02" db="EMBL/GenBank/DDBJ databases">
        <title>Genome sequencing of Solimonas sp. HR-BB.</title>
        <authorList>
            <person name="Lee Y."/>
            <person name="Jeon C.O."/>
        </authorList>
    </citation>
    <scope>NUCLEOTIDE SEQUENCE [LARGE SCALE GENOMIC DNA]</scope>
    <source>
        <strain evidence="8">HR-U</strain>
    </source>
</reference>
<dbReference type="PANTHER" id="PTHR43133:SF46">
    <property type="entry name" value="RNA POLYMERASE SIGMA-70 FACTOR ECF SUBFAMILY"/>
    <property type="match status" value="1"/>
</dbReference>
<dbReference type="InterPro" id="IPR007627">
    <property type="entry name" value="RNA_pol_sigma70_r2"/>
</dbReference>
<evidence type="ECO:0000313" key="8">
    <source>
        <dbReference type="Proteomes" id="UP000239590"/>
    </source>
</evidence>
<evidence type="ECO:0000256" key="4">
    <source>
        <dbReference type="ARBA" id="ARBA00023163"/>
    </source>
</evidence>
<dbReference type="SUPFAM" id="SSF88659">
    <property type="entry name" value="Sigma3 and sigma4 domains of RNA polymerase sigma factors"/>
    <property type="match status" value="1"/>
</dbReference>
<evidence type="ECO:0000256" key="3">
    <source>
        <dbReference type="ARBA" id="ARBA00023082"/>
    </source>
</evidence>
<accession>A0A2S7IJZ8</accession>
<keyword evidence="8" id="KW-1185">Reference proteome</keyword>
<dbReference type="EMBL" id="PTRA01000002">
    <property type="protein sequence ID" value="PQA56978.1"/>
    <property type="molecule type" value="Genomic_DNA"/>
</dbReference>
<dbReference type="NCBIfam" id="TIGR02937">
    <property type="entry name" value="sigma70-ECF"/>
    <property type="match status" value="1"/>
</dbReference>
<dbReference type="AlphaFoldDB" id="A0A2S7IJZ8"/>
<evidence type="ECO:0000259" key="5">
    <source>
        <dbReference type="Pfam" id="PF04542"/>
    </source>
</evidence>
<dbReference type="InterPro" id="IPR013249">
    <property type="entry name" value="RNA_pol_sigma70_r4_t2"/>
</dbReference>
<keyword evidence="2" id="KW-0805">Transcription regulation</keyword>
<dbReference type="InterPro" id="IPR013325">
    <property type="entry name" value="RNA_pol_sigma_r2"/>
</dbReference>
<feature type="domain" description="RNA polymerase sigma-70 region 2" evidence="5">
    <location>
        <begin position="26"/>
        <end position="95"/>
    </location>
</feature>
<dbReference type="RefSeq" id="WP_104714550.1">
    <property type="nucleotide sequence ID" value="NZ_PTRA01000002.1"/>
</dbReference>
<keyword evidence="3" id="KW-0731">Sigma factor</keyword>
<feature type="domain" description="RNA polymerase sigma factor 70 region 4 type 2" evidence="6">
    <location>
        <begin position="124"/>
        <end position="173"/>
    </location>
</feature>
<dbReference type="Gene3D" id="1.10.1740.10">
    <property type="match status" value="1"/>
</dbReference>
<sequence length="184" mass="21887">MSKSSFGDNILFTRLSQGDEQALESLLNKYYKLVTRTLSQYSEDPEQIKDWTQEIFIMVWEKRAHFEHYEIANPRAYFLMLARNFVVRDLSRKKKITVAPFPLYEQIPGLDGPEDLLFHQQLHQAYDQALERLPNRIREVYQYNREEGLSYSKIAEKLSISVKTVESQISRALFLLRRELMNYL</sequence>
<proteinExistence type="inferred from homology"/>
<dbReference type="Pfam" id="PF08281">
    <property type="entry name" value="Sigma70_r4_2"/>
    <property type="match status" value="1"/>
</dbReference>
<evidence type="ECO:0000256" key="2">
    <source>
        <dbReference type="ARBA" id="ARBA00023015"/>
    </source>
</evidence>
<comment type="caution">
    <text evidence="7">The sequence shown here is derived from an EMBL/GenBank/DDBJ whole genome shotgun (WGS) entry which is preliminary data.</text>
</comment>
<gene>
    <name evidence="7" type="ORF">C5O19_16735</name>
</gene>
<dbReference type="GO" id="GO:0006352">
    <property type="term" value="P:DNA-templated transcription initiation"/>
    <property type="evidence" value="ECO:0007669"/>
    <property type="project" value="InterPro"/>
</dbReference>
<organism evidence="7 8">
    <name type="scientific">Siphonobacter curvatus</name>
    <dbReference type="NCBI Taxonomy" id="2094562"/>
    <lineage>
        <taxon>Bacteria</taxon>
        <taxon>Pseudomonadati</taxon>
        <taxon>Bacteroidota</taxon>
        <taxon>Cytophagia</taxon>
        <taxon>Cytophagales</taxon>
        <taxon>Cytophagaceae</taxon>
        <taxon>Siphonobacter</taxon>
    </lineage>
</organism>
<dbReference type="Pfam" id="PF04542">
    <property type="entry name" value="Sigma70_r2"/>
    <property type="match status" value="1"/>
</dbReference>
<protein>
    <recommendedName>
        <fullName evidence="9">RNA polymerase sigma-70 factor</fullName>
    </recommendedName>
</protein>
<evidence type="ECO:0000259" key="6">
    <source>
        <dbReference type="Pfam" id="PF08281"/>
    </source>
</evidence>
<dbReference type="GO" id="GO:0003677">
    <property type="term" value="F:DNA binding"/>
    <property type="evidence" value="ECO:0007669"/>
    <property type="project" value="InterPro"/>
</dbReference>
<evidence type="ECO:0008006" key="9">
    <source>
        <dbReference type="Google" id="ProtNLM"/>
    </source>
</evidence>
<evidence type="ECO:0000313" key="7">
    <source>
        <dbReference type="EMBL" id="PQA56978.1"/>
    </source>
</evidence>
<dbReference type="InterPro" id="IPR039425">
    <property type="entry name" value="RNA_pol_sigma-70-like"/>
</dbReference>
<dbReference type="SUPFAM" id="SSF88946">
    <property type="entry name" value="Sigma2 domain of RNA polymerase sigma factors"/>
    <property type="match status" value="1"/>
</dbReference>
<dbReference type="InterPro" id="IPR036388">
    <property type="entry name" value="WH-like_DNA-bd_sf"/>
</dbReference>
<dbReference type="PANTHER" id="PTHR43133">
    <property type="entry name" value="RNA POLYMERASE ECF-TYPE SIGMA FACTO"/>
    <property type="match status" value="1"/>
</dbReference>
<name>A0A2S7IJZ8_9BACT</name>
<dbReference type="Proteomes" id="UP000239590">
    <property type="component" value="Unassembled WGS sequence"/>
</dbReference>
<dbReference type="Gene3D" id="1.10.10.10">
    <property type="entry name" value="Winged helix-like DNA-binding domain superfamily/Winged helix DNA-binding domain"/>
    <property type="match status" value="1"/>
</dbReference>
<dbReference type="CDD" id="cd06171">
    <property type="entry name" value="Sigma70_r4"/>
    <property type="match status" value="1"/>
</dbReference>
<dbReference type="InterPro" id="IPR013324">
    <property type="entry name" value="RNA_pol_sigma_r3/r4-like"/>
</dbReference>
<dbReference type="GO" id="GO:0016987">
    <property type="term" value="F:sigma factor activity"/>
    <property type="evidence" value="ECO:0007669"/>
    <property type="project" value="UniProtKB-KW"/>
</dbReference>